<dbReference type="Pfam" id="PF00450">
    <property type="entry name" value="Peptidase_S10"/>
    <property type="match status" value="1"/>
</dbReference>
<dbReference type="EC" id="3.4.16.-" evidence="5"/>
<evidence type="ECO:0000256" key="1">
    <source>
        <dbReference type="ARBA" id="ARBA00009431"/>
    </source>
</evidence>
<sequence>MLRCTWLLMMVVGAWSAPAEDLITSLPGLDYEVPFKQYSGHLNGLEGQHLFYWFVESQRDPTSDPIILWLDGGPGCSSMDGNINELGPFTISREDEVSLIQNPYSWNLNASVIFMDAPICVGYSYSDNGSCESDDDTTSMANYLAIQDFFTNKFPELYGLDFYIVGESYGGIYAPTLAQRVQEGQSTFPLELKGWATGNGMLNYRQSYTSLMFFAYHHGLFDDILWDKMVEHCCEGGVASKDTCNFFDPIDTNCIADVLQGQDAIRGGGLNPYNLYGRCEHAPESKNSEASTRMEQEMKYLYPELIRRSPKYQSFVRAVTQCFDDHIIENWFSRTDVREALHIPEQVPAQWLVCSDIEFTRLYTNMTSQFNYLHKEEVKGLVYNGDWDMMCNFLGNQWFLEDLGFTEVEKHREWYYDGQVAGFVKRWENLDFVKVKAAGHMVPENRPEQSLKMIYNWINGEPY</sequence>
<keyword evidence="2 5" id="KW-0121">Carboxypeptidase</keyword>
<keyword evidence="3 5" id="KW-0645">Protease</keyword>
<evidence type="ECO:0000256" key="5">
    <source>
        <dbReference type="RuleBase" id="RU361156"/>
    </source>
</evidence>
<keyword evidence="7" id="KW-1185">Reference proteome</keyword>
<comment type="caution">
    <text evidence="6">The sequence shown here is derived from an EMBL/GenBank/DDBJ whole genome shotgun (WGS) entry which is preliminary data.</text>
</comment>
<dbReference type="GO" id="GO:0004185">
    <property type="term" value="F:serine-type carboxypeptidase activity"/>
    <property type="evidence" value="ECO:0007669"/>
    <property type="project" value="UniProtKB-UniRule"/>
</dbReference>
<feature type="signal peptide" evidence="5">
    <location>
        <begin position="1"/>
        <end position="16"/>
    </location>
</feature>
<name>A0AAV2R0X5_MEGNR</name>
<gene>
    <name evidence="6" type="ORF">MNOR_LOCUS19167</name>
</gene>
<dbReference type="PANTHER" id="PTHR11802">
    <property type="entry name" value="SERINE PROTEASE FAMILY S10 SERINE CARBOXYPEPTIDASE"/>
    <property type="match status" value="1"/>
</dbReference>
<protein>
    <recommendedName>
        <fullName evidence="5">Carboxypeptidase</fullName>
        <ecNumber evidence="5">3.4.16.-</ecNumber>
    </recommendedName>
</protein>
<keyword evidence="5" id="KW-0732">Signal</keyword>
<dbReference type="GO" id="GO:0006508">
    <property type="term" value="P:proteolysis"/>
    <property type="evidence" value="ECO:0007669"/>
    <property type="project" value="UniProtKB-KW"/>
</dbReference>
<dbReference type="PROSITE" id="PS00131">
    <property type="entry name" value="CARBOXYPEPT_SER_SER"/>
    <property type="match status" value="1"/>
</dbReference>
<evidence type="ECO:0000313" key="6">
    <source>
        <dbReference type="EMBL" id="CAL4109682.1"/>
    </source>
</evidence>
<dbReference type="GO" id="GO:0031647">
    <property type="term" value="P:regulation of protein stability"/>
    <property type="evidence" value="ECO:0007669"/>
    <property type="project" value="UniProtKB-ARBA"/>
</dbReference>
<dbReference type="InterPro" id="IPR029058">
    <property type="entry name" value="AB_hydrolase_fold"/>
</dbReference>
<organism evidence="6 7">
    <name type="scientific">Meganyctiphanes norvegica</name>
    <name type="common">Northern krill</name>
    <name type="synonym">Thysanopoda norvegica</name>
    <dbReference type="NCBI Taxonomy" id="48144"/>
    <lineage>
        <taxon>Eukaryota</taxon>
        <taxon>Metazoa</taxon>
        <taxon>Ecdysozoa</taxon>
        <taxon>Arthropoda</taxon>
        <taxon>Crustacea</taxon>
        <taxon>Multicrustacea</taxon>
        <taxon>Malacostraca</taxon>
        <taxon>Eumalacostraca</taxon>
        <taxon>Eucarida</taxon>
        <taxon>Euphausiacea</taxon>
        <taxon>Euphausiidae</taxon>
        <taxon>Meganyctiphanes</taxon>
    </lineage>
</organism>
<evidence type="ECO:0000256" key="3">
    <source>
        <dbReference type="ARBA" id="ARBA00022670"/>
    </source>
</evidence>
<comment type="similarity">
    <text evidence="1 5">Belongs to the peptidase S10 family.</text>
</comment>
<reference evidence="6 7" key="1">
    <citation type="submission" date="2024-05" db="EMBL/GenBank/DDBJ databases">
        <authorList>
            <person name="Wallberg A."/>
        </authorList>
    </citation>
    <scope>NUCLEOTIDE SEQUENCE [LARGE SCALE GENOMIC DNA]</scope>
</reference>
<keyword evidence="4 5" id="KW-0378">Hydrolase</keyword>
<dbReference type="FunFam" id="3.40.50.1820:FF:000335">
    <property type="entry name" value="Carboxypeptidase"/>
    <property type="match status" value="1"/>
</dbReference>
<dbReference type="PRINTS" id="PR00724">
    <property type="entry name" value="CRBOXYPTASEC"/>
</dbReference>
<dbReference type="InterPro" id="IPR001563">
    <property type="entry name" value="Peptidase_S10"/>
</dbReference>
<dbReference type="Proteomes" id="UP001497623">
    <property type="component" value="Unassembled WGS sequence"/>
</dbReference>
<evidence type="ECO:0000313" key="7">
    <source>
        <dbReference type="Proteomes" id="UP001497623"/>
    </source>
</evidence>
<proteinExistence type="inferred from homology"/>
<dbReference type="GO" id="GO:1904715">
    <property type="term" value="P:negative regulation of chaperone-mediated autophagy"/>
    <property type="evidence" value="ECO:0007669"/>
    <property type="project" value="UniProtKB-ARBA"/>
</dbReference>
<evidence type="ECO:0000256" key="4">
    <source>
        <dbReference type="ARBA" id="ARBA00022801"/>
    </source>
</evidence>
<feature type="chain" id="PRO_5043089952" description="Carboxypeptidase" evidence="5">
    <location>
        <begin position="17"/>
        <end position="463"/>
    </location>
</feature>
<dbReference type="EMBL" id="CAXKWB010014097">
    <property type="protein sequence ID" value="CAL4109682.1"/>
    <property type="molecule type" value="Genomic_DNA"/>
</dbReference>
<evidence type="ECO:0000256" key="2">
    <source>
        <dbReference type="ARBA" id="ARBA00022645"/>
    </source>
</evidence>
<dbReference type="AlphaFoldDB" id="A0AAV2R0X5"/>
<dbReference type="InterPro" id="IPR018202">
    <property type="entry name" value="Ser_caboxypep_ser_AS"/>
</dbReference>
<dbReference type="SUPFAM" id="SSF53474">
    <property type="entry name" value="alpha/beta-Hydrolases"/>
    <property type="match status" value="1"/>
</dbReference>
<dbReference type="PANTHER" id="PTHR11802:SF201">
    <property type="entry name" value="CARBOXYPEPTIDASE"/>
    <property type="match status" value="1"/>
</dbReference>
<accession>A0AAV2R0X5</accession>
<dbReference type="Gene3D" id="3.40.50.1820">
    <property type="entry name" value="alpha/beta hydrolase"/>
    <property type="match status" value="1"/>
</dbReference>